<proteinExistence type="predicted"/>
<name>A0A5S9NA15_9HYPH</name>
<sequence length="181" mass="19402">MLGEIKIALDDESAKRAASVLGQLADRTENIEGGLRNVGEALLRTQDERFDTESDPQGRTWAPLSLSTVVQRGGSGHILQVTRRLRSSGAYQISGNSLRVGINAPPYDVVHQFGSTHEIRAKNAQALRVPVVGAGGAGFAFLKAVIVTIPARPIVGFGPKDEEAARDAVEEWLEVEGMSDE</sequence>
<evidence type="ECO:0008006" key="3">
    <source>
        <dbReference type="Google" id="ProtNLM"/>
    </source>
</evidence>
<protein>
    <recommendedName>
        <fullName evidence="3">Phage virion morphogenesis protein</fullName>
    </recommendedName>
</protein>
<dbReference type="EMBL" id="CACSAS010000001">
    <property type="protein sequence ID" value="CAA0086937.1"/>
    <property type="molecule type" value="Genomic_DNA"/>
</dbReference>
<gene>
    <name evidence="1" type="ORF">STARVERO_00336</name>
</gene>
<organism evidence="1 2">
    <name type="scientific">Starkeya nomas</name>
    <dbReference type="NCBI Taxonomy" id="2666134"/>
    <lineage>
        <taxon>Bacteria</taxon>
        <taxon>Pseudomonadati</taxon>
        <taxon>Pseudomonadota</taxon>
        <taxon>Alphaproteobacteria</taxon>
        <taxon>Hyphomicrobiales</taxon>
        <taxon>Xanthobacteraceae</taxon>
        <taxon>Starkeya</taxon>
    </lineage>
</organism>
<reference evidence="1 2" key="1">
    <citation type="submission" date="2019-12" db="EMBL/GenBank/DDBJ databases">
        <authorList>
            <person name="Reyes-Prieto M."/>
        </authorList>
    </citation>
    <scope>NUCLEOTIDE SEQUENCE [LARGE SCALE GENOMIC DNA]</scope>
    <source>
        <strain evidence="1">HF14-78462</strain>
    </source>
</reference>
<keyword evidence="2" id="KW-1185">Reference proteome</keyword>
<dbReference type="Proteomes" id="UP000433050">
    <property type="component" value="Unassembled WGS sequence"/>
</dbReference>
<evidence type="ECO:0000313" key="2">
    <source>
        <dbReference type="Proteomes" id="UP000433050"/>
    </source>
</evidence>
<dbReference type="InterPro" id="IPR006522">
    <property type="entry name" value="Phage_virion_morphogenesis"/>
</dbReference>
<dbReference type="RefSeq" id="WP_159597682.1">
    <property type="nucleotide sequence ID" value="NZ_CACSAS010000001.1"/>
</dbReference>
<dbReference type="Pfam" id="PF05069">
    <property type="entry name" value="Phage_tail_S"/>
    <property type="match status" value="1"/>
</dbReference>
<dbReference type="AlphaFoldDB" id="A0A5S9NA15"/>
<accession>A0A5S9NA15</accession>
<evidence type="ECO:0000313" key="1">
    <source>
        <dbReference type="EMBL" id="CAA0086937.1"/>
    </source>
</evidence>